<protein>
    <submittedName>
        <fullName evidence="1">Uncharacterized protein</fullName>
    </submittedName>
</protein>
<dbReference type="OrthoDB" id="4422094at2759"/>
<sequence length="125" mass="14678">MIVQILRENCRSREAKHEVPQALLQLVLSYNENPDLDEYEGYVITIEHTVAHVCRAVVSGMYLRNLFAHRRFSETFELHRSEPFDLRKKAGIREFVRIMAGLHWHFLKVSGKDKVELKDRKGCLV</sequence>
<evidence type="ECO:0000313" key="2">
    <source>
        <dbReference type="Proteomes" id="UP000184300"/>
    </source>
</evidence>
<dbReference type="RefSeq" id="XP_022395712.1">
    <property type="nucleotide sequence ID" value="XM_022547893.1"/>
</dbReference>
<dbReference type="GeneID" id="34464154"/>
<reference evidence="2" key="1">
    <citation type="journal article" date="2017" name="Genome Biol.">
        <title>Comparative genomics reveals high biological diversity and specific adaptations in the industrially and medically important fungal genus Aspergillus.</title>
        <authorList>
            <person name="de Vries R.P."/>
            <person name="Riley R."/>
            <person name="Wiebenga A."/>
            <person name="Aguilar-Osorio G."/>
            <person name="Amillis S."/>
            <person name="Uchima C.A."/>
            <person name="Anderluh G."/>
            <person name="Asadollahi M."/>
            <person name="Askin M."/>
            <person name="Barry K."/>
            <person name="Battaglia E."/>
            <person name="Bayram O."/>
            <person name="Benocci T."/>
            <person name="Braus-Stromeyer S.A."/>
            <person name="Caldana C."/>
            <person name="Canovas D."/>
            <person name="Cerqueira G.C."/>
            <person name="Chen F."/>
            <person name="Chen W."/>
            <person name="Choi C."/>
            <person name="Clum A."/>
            <person name="Dos Santos R.A."/>
            <person name="Damasio A.R."/>
            <person name="Diallinas G."/>
            <person name="Emri T."/>
            <person name="Fekete E."/>
            <person name="Flipphi M."/>
            <person name="Freyberg S."/>
            <person name="Gallo A."/>
            <person name="Gournas C."/>
            <person name="Habgood R."/>
            <person name="Hainaut M."/>
            <person name="Harispe M.L."/>
            <person name="Henrissat B."/>
            <person name="Hilden K.S."/>
            <person name="Hope R."/>
            <person name="Hossain A."/>
            <person name="Karabika E."/>
            <person name="Karaffa L."/>
            <person name="Karanyi Z."/>
            <person name="Krasevec N."/>
            <person name="Kuo A."/>
            <person name="Kusch H."/>
            <person name="LaButti K."/>
            <person name="Lagendijk E.L."/>
            <person name="Lapidus A."/>
            <person name="Levasseur A."/>
            <person name="Lindquist E."/>
            <person name="Lipzen A."/>
            <person name="Logrieco A.F."/>
            <person name="MacCabe A."/>
            <person name="Maekelae M.R."/>
            <person name="Malavazi I."/>
            <person name="Melin P."/>
            <person name="Meyer V."/>
            <person name="Mielnichuk N."/>
            <person name="Miskei M."/>
            <person name="Molnar A.P."/>
            <person name="Mule G."/>
            <person name="Ngan C.Y."/>
            <person name="Orejas M."/>
            <person name="Orosz E."/>
            <person name="Ouedraogo J.P."/>
            <person name="Overkamp K.M."/>
            <person name="Park H.-S."/>
            <person name="Perrone G."/>
            <person name="Piumi F."/>
            <person name="Punt P.J."/>
            <person name="Ram A.F."/>
            <person name="Ramon A."/>
            <person name="Rauscher S."/>
            <person name="Record E."/>
            <person name="Riano-Pachon D.M."/>
            <person name="Robert V."/>
            <person name="Roehrig J."/>
            <person name="Ruller R."/>
            <person name="Salamov A."/>
            <person name="Salih N.S."/>
            <person name="Samson R.A."/>
            <person name="Sandor E."/>
            <person name="Sanguinetti M."/>
            <person name="Schuetze T."/>
            <person name="Sepcic K."/>
            <person name="Shelest E."/>
            <person name="Sherlock G."/>
            <person name="Sophianopoulou V."/>
            <person name="Squina F.M."/>
            <person name="Sun H."/>
            <person name="Susca A."/>
            <person name="Todd R.B."/>
            <person name="Tsang A."/>
            <person name="Unkles S.E."/>
            <person name="van de Wiele N."/>
            <person name="van Rossen-Uffink D."/>
            <person name="Oliveira J.V."/>
            <person name="Vesth T.C."/>
            <person name="Visser J."/>
            <person name="Yu J.-H."/>
            <person name="Zhou M."/>
            <person name="Andersen M.R."/>
            <person name="Archer D.B."/>
            <person name="Baker S.E."/>
            <person name="Benoit I."/>
            <person name="Brakhage A.A."/>
            <person name="Braus G.H."/>
            <person name="Fischer R."/>
            <person name="Frisvad J.C."/>
            <person name="Goldman G.H."/>
            <person name="Houbraken J."/>
            <person name="Oakley B."/>
            <person name="Pocsi I."/>
            <person name="Scazzocchio C."/>
            <person name="Seiboth B."/>
            <person name="vanKuyk P.A."/>
            <person name="Wortman J."/>
            <person name="Dyer P.S."/>
            <person name="Grigoriev I.V."/>
        </authorList>
    </citation>
    <scope>NUCLEOTIDE SEQUENCE [LARGE SCALE GENOMIC DNA]</scope>
    <source>
        <strain evidence="2">CBS 516.65</strain>
    </source>
</reference>
<keyword evidence="2" id="KW-1185">Reference proteome</keyword>
<dbReference type="AlphaFoldDB" id="A0A1L9V500"/>
<name>A0A1L9V500_ASPGL</name>
<organism evidence="1 2">
    <name type="scientific">Aspergillus glaucus CBS 516.65</name>
    <dbReference type="NCBI Taxonomy" id="1160497"/>
    <lineage>
        <taxon>Eukaryota</taxon>
        <taxon>Fungi</taxon>
        <taxon>Dikarya</taxon>
        <taxon>Ascomycota</taxon>
        <taxon>Pezizomycotina</taxon>
        <taxon>Eurotiomycetes</taxon>
        <taxon>Eurotiomycetidae</taxon>
        <taxon>Eurotiales</taxon>
        <taxon>Aspergillaceae</taxon>
        <taxon>Aspergillus</taxon>
        <taxon>Aspergillus subgen. Aspergillus</taxon>
    </lineage>
</organism>
<gene>
    <name evidence="1" type="ORF">ASPGLDRAFT_53047</name>
</gene>
<evidence type="ECO:0000313" key="1">
    <source>
        <dbReference type="EMBL" id="OJJ79014.1"/>
    </source>
</evidence>
<dbReference type="EMBL" id="KV878923">
    <property type="protein sequence ID" value="OJJ79014.1"/>
    <property type="molecule type" value="Genomic_DNA"/>
</dbReference>
<accession>A0A1L9V500</accession>
<dbReference type="Proteomes" id="UP000184300">
    <property type="component" value="Unassembled WGS sequence"/>
</dbReference>
<dbReference type="VEuPathDB" id="FungiDB:ASPGLDRAFT_53047"/>
<proteinExistence type="predicted"/>